<dbReference type="Pfam" id="PF18029">
    <property type="entry name" value="Glyoxalase_6"/>
    <property type="match status" value="1"/>
</dbReference>
<dbReference type="PANTHER" id="PTHR35908">
    <property type="entry name" value="HYPOTHETICAL FUSION PROTEIN"/>
    <property type="match status" value="1"/>
</dbReference>
<evidence type="ECO:0000313" key="2">
    <source>
        <dbReference type="EMBL" id="PIR98272.1"/>
    </source>
</evidence>
<dbReference type="CDD" id="cd06587">
    <property type="entry name" value="VOC"/>
    <property type="match status" value="1"/>
</dbReference>
<sequence>MHKSRLCYITIDINDFDKAVDFYSKALNAELEGFPTTGNSDTVYRRLKLPDSDIRILLQLVPEEKTCKTRMHIDIETDDVEAEVQRLEKLGATKHKYMDERGFQFWVMLDPFGNEFCVLQPEYPELLEKADSWDK</sequence>
<dbReference type="InterPro" id="IPR029068">
    <property type="entry name" value="Glyas_Bleomycin-R_OHBP_Dase"/>
</dbReference>
<organism evidence="2 3">
    <name type="scientific">Candidatus Colwellbacteria bacterium CG10_big_fil_rev_8_21_14_0_10_42_22</name>
    <dbReference type="NCBI Taxonomy" id="1974540"/>
    <lineage>
        <taxon>Bacteria</taxon>
        <taxon>Candidatus Colwelliibacteriota</taxon>
    </lineage>
</organism>
<dbReference type="InterPro" id="IPR041581">
    <property type="entry name" value="Glyoxalase_6"/>
</dbReference>
<dbReference type="EMBL" id="PFAH01000001">
    <property type="protein sequence ID" value="PIR98272.1"/>
    <property type="molecule type" value="Genomic_DNA"/>
</dbReference>
<dbReference type="AlphaFoldDB" id="A0A2H0VGN9"/>
<comment type="caution">
    <text evidence="2">The sequence shown here is derived from an EMBL/GenBank/DDBJ whole genome shotgun (WGS) entry which is preliminary data.</text>
</comment>
<feature type="domain" description="VOC" evidence="1">
    <location>
        <begin position="5"/>
        <end position="121"/>
    </location>
</feature>
<accession>A0A2H0VGN9</accession>
<dbReference type="Proteomes" id="UP000231466">
    <property type="component" value="Unassembled WGS sequence"/>
</dbReference>
<dbReference type="PANTHER" id="PTHR35908:SF1">
    <property type="entry name" value="CONSERVED PROTEIN"/>
    <property type="match status" value="1"/>
</dbReference>
<protein>
    <recommendedName>
        <fullName evidence="1">VOC domain-containing protein</fullName>
    </recommendedName>
</protein>
<proteinExistence type="predicted"/>
<dbReference type="Gene3D" id="3.10.180.10">
    <property type="entry name" value="2,3-Dihydroxybiphenyl 1,2-Dioxygenase, domain 1"/>
    <property type="match status" value="1"/>
</dbReference>
<evidence type="ECO:0000259" key="1">
    <source>
        <dbReference type="PROSITE" id="PS51819"/>
    </source>
</evidence>
<dbReference type="PROSITE" id="PS51819">
    <property type="entry name" value="VOC"/>
    <property type="match status" value="1"/>
</dbReference>
<evidence type="ECO:0000313" key="3">
    <source>
        <dbReference type="Proteomes" id="UP000231466"/>
    </source>
</evidence>
<gene>
    <name evidence="2" type="ORF">COT89_00055</name>
</gene>
<dbReference type="InterPro" id="IPR037523">
    <property type="entry name" value="VOC_core"/>
</dbReference>
<reference evidence="3" key="1">
    <citation type="submission" date="2017-09" db="EMBL/GenBank/DDBJ databases">
        <title>Depth-based differentiation of microbial function through sediment-hosted aquifers and enrichment of novel symbionts in the deep terrestrial subsurface.</title>
        <authorList>
            <person name="Probst A.J."/>
            <person name="Ladd B."/>
            <person name="Jarett J.K."/>
            <person name="Geller-Mcgrath D.E."/>
            <person name="Sieber C.M.K."/>
            <person name="Emerson J.B."/>
            <person name="Anantharaman K."/>
            <person name="Thomas B.C."/>
            <person name="Malmstrom R."/>
            <person name="Stieglmeier M."/>
            <person name="Klingl A."/>
            <person name="Woyke T."/>
            <person name="Ryan C.M."/>
            <person name="Banfield J.F."/>
        </authorList>
    </citation>
    <scope>NUCLEOTIDE SEQUENCE [LARGE SCALE GENOMIC DNA]</scope>
</reference>
<name>A0A2H0VGN9_9BACT</name>
<dbReference type="SUPFAM" id="SSF54593">
    <property type="entry name" value="Glyoxalase/Bleomycin resistance protein/Dihydroxybiphenyl dioxygenase"/>
    <property type="match status" value="1"/>
</dbReference>